<name>A0A2S1ST67_9ACTN</name>
<feature type="region of interest" description="Disordered" evidence="1">
    <location>
        <begin position="1"/>
        <end position="31"/>
    </location>
</feature>
<dbReference type="EMBL" id="CP029188">
    <property type="protein sequence ID" value="AWI29583.1"/>
    <property type="molecule type" value="Genomic_DNA"/>
</dbReference>
<keyword evidence="3" id="KW-1185">Reference proteome</keyword>
<feature type="compositionally biased region" description="Basic and acidic residues" evidence="1">
    <location>
        <begin position="1"/>
        <end position="10"/>
    </location>
</feature>
<protein>
    <submittedName>
        <fullName evidence="2">Uncharacterized protein</fullName>
    </submittedName>
</protein>
<evidence type="ECO:0000313" key="2">
    <source>
        <dbReference type="EMBL" id="AWI29583.1"/>
    </source>
</evidence>
<evidence type="ECO:0000256" key="1">
    <source>
        <dbReference type="SAM" id="MobiDB-lite"/>
    </source>
</evidence>
<accession>A0A2S1ST67</accession>
<evidence type="ECO:0000313" key="3">
    <source>
        <dbReference type="Proteomes" id="UP000244900"/>
    </source>
</evidence>
<dbReference type="Proteomes" id="UP000244900">
    <property type="component" value="Chromosome"/>
</dbReference>
<reference evidence="2 3" key="1">
    <citation type="submission" date="2018-05" db="EMBL/GenBank/DDBJ databases">
        <title>Complete genome sequence of sponge-derived Streptomyces sp. HNM0039.</title>
        <authorList>
            <person name="Huang X."/>
            <person name="Zhou S."/>
        </authorList>
    </citation>
    <scope>NUCLEOTIDE SEQUENCE [LARGE SCALE GENOMIC DNA]</scope>
    <source>
        <strain evidence="2 3">HNM0039</strain>
    </source>
</reference>
<dbReference type="AlphaFoldDB" id="A0A2S1ST67"/>
<proteinExistence type="predicted"/>
<sequence length="80" mass="8028">MGGWVVRRDSGASGSAGARVGGSDGAPLADSAGRVESAGFADSVNSVNSANLDVRSGFAPLSPLSLTRECWHGLVPDRNA</sequence>
<gene>
    <name evidence="2" type="ORF">DDW44_12905</name>
</gene>
<organism evidence="2 3">
    <name type="scientific">Streptomyces tirandamycinicus</name>
    <dbReference type="NCBI Taxonomy" id="2174846"/>
    <lineage>
        <taxon>Bacteria</taxon>
        <taxon>Bacillati</taxon>
        <taxon>Actinomycetota</taxon>
        <taxon>Actinomycetes</taxon>
        <taxon>Kitasatosporales</taxon>
        <taxon>Streptomycetaceae</taxon>
        <taxon>Streptomyces</taxon>
    </lineage>
</organism>
<dbReference type="KEGG" id="stir:DDW44_12905"/>